<organism evidence="1 2">
    <name type="scientific">Acer negundo</name>
    <name type="common">Box elder</name>
    <dbReference type="NCBI Taxonomy" id="4023"/>
    <lineage>
        <taxon>Eukaryota</taxon>
        <taxon>Viridiplantae</taxon>
        <taxon>Streptophyta</taxon>
        <taxon>Embryophyta</taxon>
        <taxon>Tracheophyta</taxon>
        <taxon>Spermatophyta</taxon>
        <taxon>Magnoliopsida</taxon>
        <taxon>eudicotyledons</taxon>
        <taxon>Gunneridae</taxon>
        <taxon>Pentapetalae</taxon>
        <taxon>rosids</taxon>
        <taxon>malvids</taxon>
        <taxon>Sapindales</taxon>
        <taxon>Sapindaceae</taxon>
        <taxon>Hippocastanoideae</taxon>
        <taxon>Acereae</taxon>
        <taxon>Acer</taxon>
    </lineage>
</organism>
<gene>
    <name evidence="1" type="ORF">LWI28_011748</name>
</gene>
<reference evidence="1" key="1">
    <citation type="journal article" date="2022" name="Plant J.">
        <title>Strategies of tolerance reflected in two North American maple genomes.</title>
        <authorList>
            <person name="McEvoy S.L."/>
            <person name="Sezen U.U."/>
            <person name="Trouern-Trend A."/>
            <person name="McMahon S.M."/>
            <person name="Schaberg P.G."/>
            <person name="Yang J."/>
            <person name="Wegrzyn J.L."/>
            <person name="Swenson N.G."/>
        </authorList>
    </citation>
    <scope>NUCLEOTIDE SEQUENCE</scope>
    <source>
        <strain evidence="1">91603</strain>
    </source>
</reference>
<sequence length="132" mass="14379">MEGSGLYVQRKPEMKMKVVDGTSLAVAVNVNSIPKGTTQVLLRGKLTKVAYALAFALCQKGLQVLLLTRKVSYQFAIGHALTRASTLLVAVCPLERYSGRLSVEIRSLSSSIREGIGRFMVCFRGVKDSETV</sequence>
<name>A0AAD5IYW9_ACENE</name>
<evidence type="ECO:0000313" key="2">
    <source>
        <dbReference type="Proteomes" id="UP001064489"/>
    </source>
</evidence>
<keyword evidence="2" id="KW-1185">Reference proteome</keyword>
<reference evidence="1" key="2">
    <citation type="submission" date="2023-02" db="EMBL/GenBank/DDBJ databases">
        <authorList>
            <person name="Swenson N.G."/>
            <person name="Wegrzyn J.L."/>
            <person name="Mcevoy S.L."/>
        </authorList>
    </citation>
    <scope>NUCLEOTIDE SEQUENCE</scope>
    <source>
        <strain evidence="1">91603</strain>
        <tissue evidence="1">Leaf</tissue>
    </source>
</reference>
<proteinExistence type="predicted"/>
<dbReference type="EMBL" id="JAJSOW010000101">
    <property type="protein sequence ID" value="KAI9181126.1"/>
    <property type="molecule type" value="Genomic_DNA"/>
</dbReference>
<protein>
    <recommendedName>
        <fullName evidence="3">Very-long-chain aldehyde decarbonylase CER1-like C-terminal domain-containing protein</fullName>
    </recommendedName>
</protein>
<evidence type="ECO:0000313" key="1">
    <source>
        <dbReference type="EMBL" id="KAI9181126.1"/>
    </source>
</evidence>
<dbReference type="Proteomes" id="UP001064489">
    <property type="component" value="Chromosome 4"/>
</dbReference>
<accession>A0AAD5IYW9</accession>
<comment type="caution">
    <text evidence="1">The sequence shown here is derived from an EMBL/GenBank/DDBJ whole genome shotgun (WGS) entry which is preliminary data.</text>
</comment>
<dbReference type="AlphaFoldDB" id="A0AAD5IYW9"/>
<evidence type="ECO:0008006" key="3">
    <source>
        <dbReference type="Google" id="ProtNLM"/>
    </source>
</evidence>